<gene>
    <name evidence="1" type="ORF">C5467_01745</name>
</gene>
<organism evidence="1 2">
    <name type="scientific">Photorhabdus khanii subsp. guanajuatensis</name>
    <dbReference type="NCBI Taxonomy" id="2100166"/>
    <lineage>
        <taxon>Bacteria</taxon>
        <taxon>Pseudomonadati</taxon>
        <taxon>Pseudomonadota</taxon>
        <taxon>Gammaproteobacteria</taxon>
        <taxon>Enterobacterales</taxon>
        <taxon>Morganellaceae</taxon>
        <taxon>Photorhabdus</taxon>
    </lineage>
</organism>
<comment type="caution">
    <text evidence="1">The sequence shown here is derived from an EMBL/GenBank/DDBJ whole genome shotgun (WGS) entry which is preliminary data.</text>
</comment>
<accession>A0A4R4K4V5</accession>
<dbReference type="AlphaFoldDB" id="A0A4R4K4V5"/>
<proteinExistence type="predicted"/>
<reference evidence="1 2" key="1">
    <citation type="journal article" date="2019" name="Int. J. Syst. Evol. Microbiol.">
        <title>Photorhabdus khanii subsp. guanajuatensis subsp. nov., isolated from Heterorhabditis atacamensis, and Photorhabdus luminescens subsp. mexicana subsp. nov., isolated from Heterorhabditis mexicana entomopathogenic nematodes.</title>
        <authorList>
            <person name="Machado R.A.R."/>
            <person name="Bruno P."/>
            <person name="Arce C.C.M."/>
            <person name="Liechti N."/>
            <person name="Kohler A."/>
            <person name="Bernal J."/>
            <person name="Bruggmann R."/>
            <person name="Turlings T.C.J."/>
        </authorList>
    </citation>
    <scope>NUCLEOTIDE SEQUENCE [LARGE SCALE GENOMIC DNA]</scope>
    <source>
        <strain evidence="1 2">MEX20-17</strain>
    </source>
</reference>
<evidence type="ECO:0000313" key="2">
    <source>
        <dbReference type="Proteomes" id="UP000295598"/>
    </source>
</evidence>
<sequence>MVKTLLYQLKPEIKKWLLIKIKNLPIINLSMKMRKTIGFINAYILRKKINKNINRLIRKSIFPKGTDFNNVLNWG</sequence>
<name>A0A4R4K4V5_9GAMM</name>
<protein>
    <submittedName>
        <fullName evidence="1">Uncharacterized protein</fullName>
    </submittedName>
</protein>
<dbReference type="EMBL" id="PUJY01000002">
    <property type="protein sequence ID" value="TDB62477.1"/>
    <property type="molecule type" value="Genomic_DNA"/>
</dbReference>
<evidence type="ECO:0000313" key="1">
    <source>
        <dbReference type="EMBL" id="TDB62477.1"/>
    </source>
</evidence>
<dbReference type="Proteomes" id="UP000295598">
    <property type="component" value="Unassembled WGS sequence"/>
</dbReference>